<gene>
    <name evidence="1" type="ORF">FHX73_15236</name>
</gene>
<sequence length="577" mass="63546">MTPQEQRPPAARSPEFGYEWVTRGDVRGFVRRMQAIREGEEPATPWSEQAQPATAIRALYAFALTRSVADLIESATHFRNRDAVNVLAIAALCRSVSEAAELAIGQWDAVPAAEARLGGPAGAAGLDDPEVARLRALRDGIVHDVACQRTTLDVAAFIRECRGHGRAELAERTVQVFARTSSGRTNLDKALLYLALRDEGCEQEADELLRRTLDAIGRAGGTERDPDTSPVELHDLVGALHHLSPSERILEKWIDAELKLPTTRKAAIQLAAVLLADRPGGPDTLVEHVGRHWSRDNLIRLCEQLARQSCGRYEDVGRHVAARTDLQDLADLVRAWDGSKVLGRSTETLLAQIVARGAESAQGPRSLAELDDLAAWLDDSEASARCGRLLRRAAAEHVDGRSGQELAVLLGRVDRRPDHERAAQRIAQRLAARVIATGTGNEVFVDYLKALRAARDTEAVYAARRELADPSGSAEQLRHWRAVVADIADRLYSQGLQDDGWDLLERYLENEQRITTQDVVEVVAGLQGSAMPEERRYLLLRATVGRWSDGPRREEVVTVLRRRGFEAAASAVIRSLR</sequence>
<reference evidence="1 2" key="1">
    <citation type="submission" date="2019-06" db="EMBL/GenBank/DDBJ databases">
        <title>Sequencing the genomes of 1000 actinobacteria strains.</title>
        <authorList>
            <person name="Klenk H.-P."/>
        </authorList>
    </citation>
    <scope>NUCLEOTIDE SEQUENCE [LARGE SCALE GENOMIC DNA]</scope>
    <source>
        <strain evidence="1 2">DSM 44826</strain>
    </source>
</reference>
<dbReference type="RefSeq" id="WP_145910579.1">
    <property type="nucleotide sequence ID" value="NZ_BAAAMZ010000001.1"/>
</dbReference>
<protein>
    <submittedName>
        <fullName evidence="1">Uncharacterized protein</fullName>
    </submittedName>
</protein>
<evidence type="ECO:0000313" key="1">
    <source>
        <dbReference type="EMBL" id="TWF73623.1"/>
    </source>
</evidence>
<evidence type="ECO:0000313" key="2">
    <source>
        <dbReference type="Proteomes" id="UP000317940"/>
    </source>
</evidence>
<dbReference type="EMBL" id="VIWT01000005">
    <property type="protein sequence ID" value="TWF73623.1"/>
    <property type="molecule type" value="Genomic_DNA"/>
</dbReference>
<organism evidence="1 2">
    <name type="scientific">Kitasatospora viridis</name>
    <dbReference type="NCBI Taxonomy" id="281105"/>
    <lineage>
        <taxon>Bacteria</taxon>
        <taxon>Bacillati</taxon>
        <taxon>Actinomycetota</taxon>
        <taxon>Actinomycetes</taxon>
        <taxon>Kitasatosporales</taxon>
        <taxon>Streptomycetaceae</taxon>
        <taxon>Kitasatospora</taxon>
    </lineage>
</organism>
<keyword evidence="2" id="KW-1185">Reference proteome</keyword>
<dbReference type="Proteomes" id="UP000317940">
    <property type="component" value="Unassembled WGS sequence"/>
</dbReference>
<name>A0A561SFH3_9ACTN</name>
<dbReference type="OrthoDB" id="3752674at2"/>
<proteinExistence type="predicted"/>
<dbReference type="AlphaFoldDB" id="A0A561SFH3"/>
<accession>A0A561SFH3</accession>
<comment type="caution">
    <text evidence="1">The sequence shown here is derived from an EMBL/GenBank/DDBJ whole genome shotgun (WGS) entry which is preliminary data.</text>
</comment>